<evidence type="ECO:0000256" key="5">
    <source>
        <dbReference type="ARBA" id="ARBA00023004"/>
    </source>
</evidence>
<keyword evidence="2" id="KW-0432">Leucine biosynthesis</keyword>
<evidence type="ECO:0000313" key="10">
    <source>
        <dbReference type="EMBL" id="EMS78289.1"/>
    </source>
</evidence>
<dbReference type="GO" id="GO:0046872">
    <property type="term" value="F:metal ion binding"/>
    <property type="evidence" value="ECO:0007669"/>
    <property type="project" value="UniProtKB-KW"/>
</dbReference>
<keyword evidence="5" id="KW-0408">Iron</keyword>
<dbReference type="InterPro" id="IPR011826">
    <property type="entry name" value="HAcnase/IPMdehydase_lsu_prok"/>
</dbReference>
<keyword evidence="7 10" id="KW-0456">Lyase</keyword>
<dbReference type="GO" id="GO:0009098">
    <property type="term" value="P:L-leucine biosynthetic process"/>
    <property type="evidence" value="ECO:0007669"/>
    <property type="project" value="UniProtKB-KW"/>
</dbReference>
<dbReference type="InterPro" id="IPR001030">
    <property type="entry name" value="Acoase/IPM_deHydtase_lsu_aba"/>
</dbReference>
<dbReference type="CDD" id="cd01583">
    <property type="entry name" value="IPMI"/>
    <property type="match status" value="1"/>
</dbReference>
<name>S0FYN5_9BACT</name>
<dbReference type="InterPro" id="IPR036008">
    <property type="entry name" value="Aconitase_4Fe-4S_dom"/>
</dbReference>
<proteinExistence type="predicted"/>
<dbReference type="RefSeq" id="WP_006967721.1">
    <property type="nucleotide sequence ID" value="NZ_APJX01000009.1"/>
</dbReference>
<evidence type="ECO:0000256" key="1">
    <source>
        <dbReference type="ARBA" id="ARBA00001966"/>
    </source>
</evidence>
<dbReference type="InterPro" id="IPR050067">
    <property type="entry name" value="IPM_dehydratase_rel_enz"/>
</dbReference>
<dbReference type="GO" id="GO:0003861">
    <property type="term" value="F:3-isopropylmalate dehydratase activity"/>
    <property type="evidence" value="ECO:0007669"/>
    <property type="project" value="UniProtKB-EC"/>
</dbReference>
<keyword evidence="8" id="KW-0100">Branched-chain amino acid biosynthesis</keyword>
<dbReference type="EC" id="4.2.1.35" evidence="10"/>
<evidence type="ECO:0000256" key="2">
    <source>
        <dbReference type="ARBA" id="ARBA00022430"/>
    </source>
</evidence>
<feature type="domain" description="Aconitase/3-isopropylmalate dehydratase large subunit alpha/beta/alpha" evidence="9">
    <location>
        <begin position="7"/>
        <end position="295"/>
    </location>
</feature>
<dbReference type="InterPro" id="IPR015931">
    <property type="entry name" value="Acnase/IPM_dHydase_lsu_aba_1/3"/>
</dbReference>
<dbReference type="Pfam" id="PF00330">
    <property type="entry name" value="Aconitase"/>
    <property type="match status" value="1"/>
</dbReference>
<dbReference type="PROSITE" id="PS00450">
    <property type="entry name" value="ACONITASE_1"/>
    <property type="match status" value="1"/>
</dbReference>
<dbReference type="NCBIfam" id="TIGR02086">
    <property type="entry name" value="IPMI_arch"/>
    <property type="match status" value="1"/>
</dbReference>
<comment type="cofactor">
    <cofactor evidence="1">
        <name>[4Fe-4S] cluster</name>
        <dbReference type="ChEBI" id="CHEBI:49883"/>
    </cofactor>
</comment>
<dbReference type="InterPro" id="IPR033941">
    <property type="entry name" value="IPMI_cat"/>
</dbReference>
<gene>
    <name evidence="10" type="primary">leuC</name>
    <name evidence="10" type="ORF">Dpo_9c01210</name>
</gene>
<dbReference type="InterPro" id="IPR018136">
    <property type="entry name" value="Aconitase_4Fe-4S_BS"/>
</dbReference>
<dbReference type="PANTHER" id="PTHR43822:SF16">
    <property type="entry name" value="3-ISOPROPYLMALATE DEHYDRATASE LARGE SUBUNIT 2"/>
    <property type="match status" value="1"/>
</dbReference>
<dbReference type="PATRIC" id="fig|1286635.3.peg.3787"/>
<dbReference type="NCBIfam" id="TIGR01343">
    <property type="entry name" value="hacA_fam"/>
    <property type="match status" value="1"/>
</dbReference>
<dbReference type="EMBL" id="APJX01000009">
    <property type="protein sequence ID" value="EMS78289.1"/>
    <property type="molecule type" value="Genomic_DNA"/>
</dbReference>
<evidence type="ECO:0000256" key="8">
    <source>
        <dbReference type="ARBA" id="ARBA00023304"/>
    </source>
</evidence>
<keyword evidence="2" id="KW-0028">Amino-acid biosynthesis</keyword>
<keyword evidence="6" id="KW-0411">Iron-sulfur</keyword>
<evidence type="ECO:0000256" key="3">
    <source>
        <dbReference type="ARBA" id="ARBA00022485"/>
    </source>
</evidence>
<sequence>MGKTIAEKIFDDHRVDQPFDGVTVLRLDRVFCHEITTPTAIQDLVARGKDRVFDPDKIKAVIDHVTPAKDAKTALQGKVLRDWARRHKITDFFDIGRNGVCHALFPEKGFVRPGFVIIMGDSHTCTHGAFGAFAAGVGTTDLEVGILKGVCAFKKPDTLKIEIFGHLQPGVFAKDVILEVIRRITVNGATNQVIEFCGPVVDAMSMESRMTLSNMAVEAGATSGICRPDAVTVEYLWPFIKDEYPDRDAALADFSRYLPDDDAVYAGQETIDVTDLVPLTTFGYKPDQVKPVSDMAGTRVDQVYIGSCTNGRIEDLWVAAQVVKGKKIAETIRAIVSPATADVFSKAMDDGLIKIFMDAGFCVTNPTCGACLGMSNGVLASGEVAAATTNRNFNGRMGKGGMVHLMSPATAAATALAGTIANSPLFAQQD</sequence>
<dbReference type="AlphaFoldDB" id="S0FYN5"/>
<evidence type="ECO:0000256" key="6">
    <source>
        <dbReference type="ARBA" id="ARBA00023014"/>
    </source>
</evidence>
<protein>
    <submittedName>
        <fullName evidence="10">3-isopropylmalate /(R)-2-methylmalate dehydratase large subunit LeuC</fullName>
        <ecNumber evidence="10">4.2.1.33</ecNumber>
        <ecNumber evidence="10">4.2.1.35</ecNumber>
    </submittedName>
</protein>
<comment type="caution">
    <text evidence="10">The sequence shown here is derived from an EMBL/GenBank/DDBJ whole genome shotgun (WGS) entry which is preliminary data.</text>
</comment>
<dbReference type="PRINTS" id="PR00415">
    <property type="entry name" value="ACONITASE"/>
</dbReference>
<organism evidence="10 11">
    <name type="scientific">Desulfotignum phosphitoxidans DSM 13687</name>
    <dbReference type="NCBI Taxonomy" id="1286635"/>
    <lineage>
        <taxon>Bacteria</taxon>
        <taxon>Pseudomonadati</taxon>
        <taxon>Thermodesulfobacteriota</taxon>
        <taxon>Desulfobacteria</taxon>
        <taxon>Desulfobacterales</taxon>
        <taxon>Desulfobacteraceae</taxon>
        <taxon>Desulfotignum</taxon>
    </lineage>
</organism>
<dbReference type="GO" id="GO:0051539">
    <property type="term" value="F:4 iron, 4 sulfur cluster binding"/>
    <property type="evidence" value="ECO:0007669"/>
    <property type="project" value="UniProtKB-KW"/>
</dbReference>
<dbReference type="Proteomes" id="UP000014216">
    <property type="component" value="Unassembled WGS sequence"/>
</dbReference>
<dbReference type="EC" id="4.2.1.33" evidence="10"/>
<dbReference type="PANTHER" id="PTHR43822">
    <property type="entry name" value="HOMOACONITASE, MITOCHONDRIAL-RELATED"/>
    <property type="match status" value="1"/>
</dbReference>
<dbReference type="GO" id="GO:0047508">
    <property type="term" value="F:(R)-2-methylmalate dehydratase activity"/>
    <property type="evidence" value="ECO:0007669"/>
    <property type="project" value="UniProtKB-EC"/>
</dbReference>
<evidence type="ECO:0000256" key="4">
    <source>
        <dbReference type="ARBA" id="ARBA00022723"/>
    </source>
</evidence>
<reference evidence="10 11" key="1">
    <citation type="journal article" date="2013" name="Genome Announc.">
        <title>Draft Genome Sequence of Desulfotignum phosphitoxidans DSM 13687 Strain FiPS-3.</title>
        <authorList>
            <person name="Poehlein A."/>
            <person name="Daniel R."/>
            <person name="Simeonova D.D."/>
        </authorList>
    </citation>
    <scope>NUCLEOTIDE SEQUENCE [LARGE SCALE GENOMIC DNA]</scope>
    <source>
        <strain evidence="10 11">DSM 13687</strain>
    </source>
</reference>
<keyword evidence="11" id="KW-1185">Reference proteome</keyword>
<dbReference type="Gene3D" id="3.30.499.10">
    <property type="entry name" value="Aconitase, domain 3"/>
    <property type="match status" value="2"/>
</dbReference>
<keyword evidence="4" id="KW-0479">Metal-binding</keyword>
<accession>S0FYN5</accession>
<evidence type="ECO:0000259" key="9">
    <source>
        <dbReference type="Pfam" id="PF00330"/>
    </source>
</evidence>
<dbReference type="SUPFAM" id="SSF53732">
    <property type="entry name" value="Aconitase iron-sulfur domain"/>
    <property type="match status" value="1"/>
</dbReference>
<keyword evidence="3" id="KW-0004">4Fe-4S</keyword>
<dbReference type="PROSITE" id="PS01244">
    <property type="entry name" value="ACONITASE_2"/>
    <property type="match status" value="1"/>
</dbReference>
<evidence type="ECO:0000256" key="7">
    <source>
        <dbReference type="ARBA" id="ARBA00023239"/>
    </source>
</evidence>
<evidence type="ECO:0000313" key="11">
    <source>
        <dbReference type="Proteomes" id="UP000014216"/>
    </source>
</evidence>
<dbReference type="NCBIfam" id="NF001614">
    <property type="entry name" value="PRK00402.1"/>
    <property type="match status" value="1"/>
</dbReference>
<dbReference type="InterPro" id="IPR006251">
    <property type="entry name" value="Homoacnase/IPMdehydase_lsu"/>
</dbReference>
<dbReference type="OrthoDB" id="9764318at2"/>